<evidence type="ECO:0000256" key="5">
    <source>
        <dbReference type="ARBA" id="ARBA00022723"/>
    </source>
</evidence>
<dbReference type="Proteomes" id="UP000662814">
    <property type="component" value="Chromosome"/>
</dbReference>
<dbReference type="InterPro" id="IPR049734">
    <property type="entry name" value="NudC-like_C"/>
</dbReference>
<dbReference type="Pfam" id="PF09296">
    <property type="entry name" value="NUDIX-like"/>
    <property type="match status" value="1"/>
</dbReference>
<dbReference type="EC" id="3.6.1.22" evidence="4"/>
<evidence type="ECO:0000256" key="1">
    <source>
        <dbReference type="ARBA" id="ARBA00001946"/>
    </source>
</evidence>
<dbReference type="InterPro" id="IPR015797">
    <property type="entry name" value="NUDIX_hydrolase-like_dom_sf"/>
</dbReference>
<dbReference type="PROSITE" id="PS00893">
    <property type="entry name" value="NUDIX_BOX"/>
    <property type="match status" value="1"/>
</dbReference>
<keyword evidence="8" id="KW-0520">NAD</keyword>
<organism evidence="11 12">
    <name type="scientific">Paramicrobacterium chengjingii</name>
    <dbReference type="NCBI Taxonomy" id="2769067"/>
    <lineage>
        <taxon>Bacteria</taxon>
        <taxon>Bacillati</taxon>
        <taxon>Actinomycetota</taxon>
        <taxon>Actinomycetes</taxon>
        <taxon>Micrococcales</taxon>
        <taxon>Microbacteriaceae</taxon>
        <taxon>Paramicrobacterium</taxon>
    </lineage>
</organism>
<dbReference type="InterPro" id="IPR015376">
    <property type="entry name" value="Znr_NADH_PPase"/>
</dbReference>
<accession>A0ABX6YMQ2</accession>
<name>A0ABX6YMQ2_9MICO</name>
<protein>
    <recommendedName>
        <fullName evidence="4">NAD(+) diphosphatase</fullName>
        <ecNumber evidence="4">3.6.1.22</ecNumber>
    </recommendedName>
</protein>
<comment type="cofactor">
    <cofactor evidence="2">
        <name>Zn(2+)</name>
        <dbReference type="ChEBI" id="CHEBI:29105"/>
    </cofactor>
</comment>
<keyword evidence="12" id="KW-1185">Reference proteome</keyword>
<evidence type="ECO:0000313" key="12">
    <source>
        <dbReference type="Proteomes" id="UP000662814"/>
    </source>
</evidence>
<keyword evidence="5" id="KW-0479">Metal-binding</keyword>
<proteinExistence type="inferred from homology"/>
<dbReference type="Pfam" id="PF00293">
    <property type="entry name" value="NUDIX"/>
    <property type="match status" value="1"/>
</dbReference>
<keyword evidence="6 11" id="KW-0378">Hydrolase</keyword>
<evidence type="ECO:0000256" key="7">
    <source>
        <dbReference type="ARBA" id="ARBA00022842"/>
    </source>
</evidence>
<dbReference type="InterPro" id="IPR000086">
    <property type="entry name" value="NUDIX_hydrolase_dom"/>
</dbReference>
<comment type="similarity">
    <text evidence="3">Belongs to the Nudix hydrolase family. NudC subfamily.</text>
</comment>
<comment type="cofactor">
    <cofactor evidence="1">
        <name>Mg(2+)</name>
        <dbReference type="ChEBI" id="CHEBI:18420"/>
    </cofactor>
</comment>
<dbReference type="Gene3D" id="3.90.79.10">
    <property type="entry name" value="Nucleoside Triphosphate Pyrophosphohydrolase"/>
    <property type="match status" value="1"/>
</dbReference>
<evidence type="ECO:0000256" key="9">
    <source>
        <dbReference type="ARBA" id="ARBA00023679"/>
    </source>
</evidence>
<comment type="catalytic activity">
    <reaction evidence="9">
        <text>a 5'-end NAD(+)-phospho-ribonucleoside in mRNA + H2O = a 5'-end phospho-adenosine-phospho-ribonucleoside in mRNA + beta-nicotinamide D-ribonucleotide + 2 H(+)</text>
        <dbReference type="Rhea" id="RHEA:60876"/>
        <dbReference type="Rhea" id="RHEA-COMP:15698"/>
        <dbReference type="Rhea" id="RHEA-COMP:15719"/>
        <dbReference type="ChEBI" id="CHEBI:14649"/>
        <dbReference type="ChEBI" id="CHEBI:15377"/>
        <dbReference type="ChEBI" id="CHEBI:15378"/>
        <dbReference type="ChEBI" id="CHEBI:144029"/>
        <dbReference type="ChEBI" id="CHEBI:144051"/>
    </reaction>
    <physiologicalReaction direction="left-to-right" evidence="9">
        <dbReference type="Rhea" id="RHEA:60877"/>
    </physiologicalReaction>
</comment>
<sequence length="297" mass="32155">MTALGSLPLSRTAFDRDGNARTKPGFLDSVRTDERTRVVLVHGRDVAVDGENLDLRLCSELESTEQMVYLGTTMVDENGIVEGTPVVAVRADDADVTWAPLRQIAANLSNRDAGLAAGSVAVLGWHEASGFCSRCGSATVVEHAGWMRRCPSCDAEHFPRTDPAVIVCVTDADDRILLGSNSAWEAGRYSLFAGFVEAGESLEAAVIREVYEEAGVRVTNPRYLGSQPWPFPRSLMLGYSAQIESDQDAGDTTPDGDEILEVRWFTRAELNDEASGVLLPGRSSIAHAIIEQWLVGE</sequence>
<dbReference type="InterPro" id="IPR050241">
    <property type="entry name" value="NAD-cap_RNA_hydrolase_NudC"/>
</dbReference>
<evidence type="ECO:0000256" key="8">
    <source>
        <dbReference type="ARBA" id="ARBA00023027"/>
    </source>
</evidence>
<dbReference type="InterPro" id="IPR015375">
    <property type="entry name" value="NADH_PPase-like_N"/>
</dbReference>
<evidence type="ECO:0000259" key="10">
    <source>
        <dbReference type="PROSITE" id="PS51462"/>
    </source>
</evidence>
<dbReference type="Pfam" id="PF09297">
    <property type="entry name" value="Zn_ribbon_NUD"/>
    <property type="match status" value="1"/>
</dbReference>
<keyword evidence="7" id="KW-0460">Magnesium</keyword>
<dbReference type="PANTHER" id="PTHR42904:SF6">
    <property type="entry name" value="NAD-CAPPED RNA HYDROLASE NUDT12"/>
    <property type="match status" value="1"/>
</dbReference>
<evidence type="ECO:0000256" key="6">
    <source>
        <dbReference type="ARBA" id="ARBA00022801"/>
    </source>
</evidence>
<dbReference type="RefSeq" id="WP_166989238.1">
    <property type="nucleotide sequence ID" value="NZ_CP061169.1"/>
</dbReference>
<dbReference type="EMBL" id="CP061169">
    <property type="protein sequence ID" value="QPZ39661.1"/>
    <property type="molecule type" value="Genomic_DNA"/>
</dbReference>
<evidence type="ECO:0000256" key="2">
    <source>
        <dbReference type="ARBA" id="ARBA00001947"/>
    </source>
</evidence>
<dbReference type="PANTHER" id="PTHR42904">
    <property type="entry name" value="NUDIX HYDROLASE, NUDC SUBFAMILY"/>
    <property type="match status" value="1"/>
</dbReference>
<dbReference type="SUPFAM" id="SSF55811">
    <property type="entry name" value="Nudix"/>
    <property type="match status" value="1"/>
</dbReference>
<evidence type="ECO:0000256" key="4">
    <source>
        <dbReference type="ARBA" id="ARBA00012381"/>
    </source>
</evidence>
<evidence type="ECO:0000313" key="11">
    <source>
        <dbReference type="EMBL" id="QPZ39661.1"/>
    </source>
</evidence>
<dbReference type="Gene3D" id="3.90.79.20">
    <property type="match status" value="1"/>
</dbReference>
<dbReference type="PROSITE" id="PS51462">
    <property type="entry name" value="NUDIX"/>
    <property type="match status" value="1"/>
</dbReference>
<reference evidence="11 12" key="1">
    <citation type="submission" date="2020-12" db="EMBL/GenBank/DDBJ databases">
        <title>Microbacterium sp. HY060.</title>
        <authorList>
            <person name="Zhou J."/>
        </authorList>
    </citation>
    <scope>NUCLEOTIDE SEQUENCE [LARGE SCALE GENOMIC DNA]</scope>
    <source>
        <strain evidence="11 12">HY60</strain>
    </source>
</reference>
<dbReference type="CDD" id="cd03429">
    <property type="entry name" value="NUDIX_NADH_pyrophosphatase_Nudt13"/>
    <property type="match status" value="1"/>
</dbReference>
<dbReference type="GO" id="GO:0016787">
    <property type="term" value="F:hydrolase activity"/>
    <property type="evidence" value="ECO:0007669"/>
    <property type="project" value="UniProtKB-KW"/>
</dbReference>
<dbReference type="InterPro" id="IPR020084">
    <property type="entry name" value="NUDIX_hydrolase_CS"/>
</dbReference>
<feature type="domain" description="Nudix hydrolase" evidence="10">
    <location>
        <begin position="159"/>
        <end position="291"/>
    </location>
</feature>
<dbReference type="NCBIfam" id="NF001299">
    <property type="entry name" value="PRK00241.1"/>
    <property type="match status" value="1"/>
</dbReference>
<gene>
    <name evidence="11" type="primary">nudC</name>
    <name evidence="11" type="ORF">HCR76_06315</name>
</gene>
<evidence type="ECO:0000256" key="3">
    <source>
        <dbReference type="ARBA" id="ARBA00009595"/>
    </source>
</evidence>